<feature type="compositionally biased region" description="Basic and acidic residues" evidence="3">
    <location>
        <begin position="488"/>
        <end position="508"/>
    </location>
</feature>
<feature type="compositionally biased region" description="Basic and acidic residues" evidence="3">
    <location>
        <begin position="634"/>
        <end position="646"/>
    </location>
</feature>
<keyword evidence="2" id="KW-0175">Coiled coil</keyword>
<feature type="compositionally biased region" description="Low complexity" evidence="3">
    <location>
        <begin position="473"/>
        <end position="487"/>
    </location>
</feature>
<feature type="region of interest" description="Disordered" evidence="3">
    <location>
        <begin position="1"/>
        <end position="25"/>
    </location>
</feature>
<evidence type="ECO:0000259" key="5">
    <source>
        <dbReference type="PROSITE" id="PS51293"/>
    </source>
</evidence>
<dbReference type="InterPro" id="IPR031557">
    <property type="entry name" value="N-CoR_GPS2_interact"/>
</dbReference>
<evidence type="ECO:0000256" key="1">
    <source>
        <dbReference type="ARBA" id="ARBA00010097"/>
    </source>
</evidence>
<feature type="region of interest" description="Disordered" evidence="3">
    <location>
        <begin position="1432"/>
        <end position="1699"/>
    </location>
</feature>
<feature type="region of interest" description="Disordered" evidence="3">
    <location>
        <begin position="1919"/>
        <end position="2075"/>
    </location>
</feature>
<feature type="region of interest" description="Disordered" evidence="3">
    <location>
        <begin position="190"/>
        <end position="216"/>
    </location>
</feature>
<feature type="compositionally biased region" description="Basic and acidic residues" evidence="3">
    <location>
        <begin position="1177"/>
        <end position="1193"/>
    </location>
</feature>
<dbReference type="SMART" id="SM00717">
    <property type="entry name" value="SANT"/>
    <property type="match status" value="1"/>
</dbReference>
<sequence length="2075" mass="228871">MSSIPQSVPQGRRAVDTRHLPNPSSLPLQLARAHTEVGLVDYHPHSREYSSHLAQPHRRRPSLLSEFQPGNERSQEQHIRYEHIYLPEPNNQSEVEYAEIKRPRLDMGAESLMRLSAHRPQLPLGGTEDMSKDRGSSMGKLEPISPASPAQMDPDLDLVPARFSKEELIQNMDRVDREITMVEQQIGKLRKKQQQLEEEAAKPQEPERSMISPPPSEAKHRSLVQIIYDENRKKAEEAHRILEGLGPQVELVSVSSSFIYSIFFIVRRNQAMRKKLILYFKRRNHARKQWEQRFCQRYDQLMEAWEKKVERIENNPRRRAKESKVREYYEKQFPEIRKQRELQERMQSRVGQRGGGLASAARSEHEVSEIIDGISEQENTEKQMRQLAVIPPMLFDAEQQRIKFINMNGLMDDPMKVYKDRQVMNMWSEQEKDTFRAFFTHTVAECVLFYYLTKKNENYKNIVRRNYRRRGRSQQQQQQQQQQVNRGSQEDKEEKDKEREREGERDEEKTEGEDKEDVMKDDTSGEDGEDKEPTVAFKGRRTANSQGRRKGRITRSMTSEVEETTTPPLSSDLANLEMNESSRWTEEEMETAKKGLLQYGRNWSAIAKMVGSKTVSQCKNFYFNYKKRQKLDEILQQHKMKSERERKARRKGKALQSEEASAPSAAEEEEMEGSGASGNEEEAPEDGEGRNHVHYNECFKEHLDPLSLSCGVNNSSDTESLPSPRSSEEIKAKEEGGGRAKTGCNSGDKDASCSDTGQAGDDKPPGDGEKAIKQEVKIEAGEVSKEEPSESTDGDRKPTTAEAEESKSSSKSSKREHVSKTGSHADSDSSATCSADEVEESDNTEKNRMTSPGRPSLLNYAHDGVISSPLQKPMDLKQLKQRAAAIPPIVSLPPSLHTACSSVFSVNRYTQLVAHSSLPVVTHSLCISLRSKCSLLLVSAPPSRYKALTVEFAGSMPAVQGGSITKGIPGTRVHQDPTISYRGGSITQGTPADVLYKGTITRLITEDSPSRAERDQAKGHVVYEGVSGHILTFDRLIGRAMPHERDSPHPAHHIRGSISQGIPRHLDPQDGYMRREAKQMKREASPPRGPGQMADPMKGREGLVPTVKEGGRSIHLIPREELRQMPEGMMMTKAIKDGIIAQGTPMKQEPGGSRKGHDVRSIIASSPRSHYAIPSHLEMRGPEQRGRYEEGAKGRPSAVVSTASSMARSSPLAMGGDPGGKAHHSPVGYEEHKAGMRAPYPGPSHRGSPLSRESGQRQHEGSSKNPPQERKATPTPREMSSTKSPLPGVAEQQASLASYERLLQGLGADVYRGQIPLTFDPSTLRQGMPIDPAAYYLPRHLAPNPGYPHPYPYLIRGFPDTAALENRQTLLNDYITSQQMHQWPAAAAMAAQRSDLLRGLSPRDQPLQLPYSAAPRGIIDLSQVPHLPVLVPPSAGTSGPPMDRITYIPGSQGAFQSRPYTTSPISPGTVLERDREQERERDRERQRDKDRDREKGISHGNVEHAPIWRPGTEHSSGGSSSVRSSHSGYGLQHSPVSPRTQDSVQQRPSVLHNTGGKSLPVSDHNPSVLRYDLITPSRSVPGSNRYPGYGHLQRTGVPSEGYPPSMDSKEMGRDGGKSRGGLPKHTDQHGPPMSSSKSEPKLASPNQGGYPGPYPQAPPASHHSGRPSHLLPPQSDNPAGRGESGTPSREKTVNKPMSVQEQELRALGKTTMTAANFINAIIMRQISCETGMPETGPLMAKSASDGKTLWIPGSPHHSDPPLSPSKTGNFNLSQVVAENERCVLSVTCLVGIGKETGQYILLFSTVALLTVTRHLCPPHSMGSRSPPNTSQPPAFFSKLTESTSAIVKSKKQEMIKKMTVVGSDSDFNAGQPGTEIFNMPASTTAGPVSIRSHPAPEVSGNTIGLEAIIRKALMGKYDEQAEECPPSSSAMNPIAASVPGTMAPADGRPEDPYSLQGGGKSKSGGRSNGRKAKSPGPGLSVGERPSSVSSVHSEGDTNRRTPLTNRIWEDRPSSTGPTPFPCNPLTMRFPSGMPASAPPPSPSSGQLGAQGPGRAWEEEPKPLLCSQYETLSDSE</sequence>
<feature type="region of interest" description="Disordered" evidence="3">
    <location>
        <begin position="48"/>
        <end position="74"/>
    </location>
</feature>
<feature type="domain" description="HTH myb-type" evidence="6">
    <location>
        <begin position="583"/>
        <end position="630"/>
    </location>
</feature>
<protein>
    <recommendedName>
        <fullName evidence="9">Nuclear receptor corepressor 2</fullName>
    </recommendedName>
</protein>
<feature type="compositionally biased region" description="Polar residues" evidence="3">
    <location>
        <begin position="1534"/>
        <end position="1556"/>
    </location>
</feature>
<feature type="region of interest" description="Disordered" evidence="3">
    <location>
        <begin position="1045"/>
        <end position="1099"/>
    </location>
</feature>
<feature type="compositionally biased region" description="Low complexity" evidence="3">
    <location>
        <begin position="1515"/>
        <end position="1530"/>
    </location>
</feature>
<dbReference type="Gene3D" id="1.10.10.60">
    <property type="entry name" value="Homeodomain-like"/>
    <property type="match status" value="1"/>
</dbReference>
<reference evidence="8" key="1">
    <citation type="journal article" date="2014" name="PLoS ONE">
        <title>The genome and linkage map of the northern pike (Esox lucius): conserved synteny revealed between the salmonid sister group and the Neoteleostei.</title>
        <authorList>
            <person name="Rondeau E.B."/>
            <person name="Minkley D.R."/>
            <person name="Leong J.S."/>
            <person name="Messmer A.M."/>
            <person name="Jantzen J.R."/>
            <person name="von Schalburg K.R."/>
            <person name="Lemon C."/>
            <person name="Bird N.H."/>
            <person name="Koop B.F."/>
        </authorList>
    </citation>
    <scope>NUCLEOTIDE SEQUENCE</scope>
</reference>
<feature type="compositionally biased region" description="Basic and acidic residues" evidence="3">
    <location>
        <begin position="1607"/>
        <end position="1617"/>
    </location>
</feature>
<feature type="compositionally biased region" description="Basic and acidic residues" evidence="3">
    <location>
        <begin position="199"/>
        <end position="208"/>
    </location>
</feature>
<feature type="compositionally biased region" description="Polar residues" evidence="3">
    <location>
        <begin position="710"/>
        <end position="725"/>
    </location>
</feature>
<name>A0A3P8YY81_ESOLU</name>
<dbReference type="InterPro" id="IPR001005">
    <property type="entry name" value="SANT/Myb"/>
</dbReference>
<evidence type="ECO:0000256" key="3">
    <source>
        <dbReference type="SAM" id="MobiDB-lite"/>
    </source>
</evidence>
<keyword evidence="8" id="KW-1185">Reference proteome</keyword>
<feature type="compositionally biased region" description="Polar residues" evidence="3">
    <location>
        <begin position="1199"/>
        <end position="1208"/>
    </location>
</feature>
<evidence type="ECO:0000256" key="2">
    <source>
        <dbReference type="ARBA" id="ARBA00023054"/>
    </source>
</evidence>
<dbReference type="Gene3D" id="1.20.58.1880">
    <property type="match status" value="1"/>
</dbReference>
<dbReference type="FunFam" id="1.20.5.430:FF:000001">
    <property type="entry name" value="Nuclear receptor corepressor 2 isoform 1"/>
    <property type="match status" value="1"/>
</dbReference>
<gene>
    <name evidence="7" type="primary">NCOR2</name>
</gene>
<dbReference type="PANTHER" id="PTHR13992:SF21">
    <property type="entry name" value="NUCLEAR RECEPTOR COREPRESSOR 2"/>
    <property type="match status" value="1"/>
</dbReference>
<dbReference type="Pfam" id="PF15784">
    <property type="entry name" value="GPS2_interact"/>
    <property type="match status" value="1"/>
</dbReference>
<dbReference type="Pfam" id="PF00249">
    <property type="entry name" value="Myb_DNA-binding"/>
    <property type="match status" value="1"/>
</dbReference>
<dbReference type="FunFam" id="1.20.58.1880:FF:000002">
    <property type="entry name" value="nuclear receptor corepressor 2 isoform X1"/>
    <property type="match status" value="1"/>
</dbReference>
<dbReference type="SUPFAM" id="SSF46689">
    <property type="entry name" value="Homeodomain-like"/>
    <property type="match status" value="1"/>
</dbReference>
<dbReference type="Proteomes" id="UP000265140">
    <property type="component" value="Chromosome 13"/>
</dbReference>
<feature type="compositionally biased region" description="Basic and acidic residues" evidence="3">
    <location>
        <begin position="760"/>
        <end position="827"/>
    </location>
</feature>
<dbReference type="GO" id="GO:0005654">
    <property type="term" value="C:nucleoplasm"/>
    <property type="evidence" value="ECO:0007669"/>
    <property type="project" value="UniProtKB-ARBA"/>
</dbReference>
<accession>A0A3P8YY81</accession>
<dbReference type="InterPro" id="IPR017884">
    <property type="entry name" value="SANT_dom"/>
</dbReference>
<feature type="compositionally biased region" description="Basic and acidic residues" evidence="3">
    <location>
        <begin position="687"/>
        <end position="704"/>
    </location>
</feature>
<feature type="region of interest" description="Disordered" evidence="3">
    <location>
        <begin position="1172"/>
        <end position="1292"/>
    </location>
</feature>
<reference evidence="7" key="4">
    <citation type="submission" date="2025-09" db="UniProtKB">
        <authorList>
            <consortium name="Ensembl"/>
        </authorList>
    </citation>
    <scope>IDENTIFICATION</scope>
</reference>
<dbReference type="CDD" id="cd00167">
    <property type="entry name" value="SANT"/>
    <property type="match status" value="1"/>
</dbReference>
<feature type="compositionally biased region" description="Low complexity" evidence="3">
    <location>
        <begin position="2043"/>
        <end position="2053"/>
    </location>
</feature>
<evidence type="ECO:0000259" key="4">
    <source>
        <dbReference type="PROSITE" id="PS50090"/>
    </source>
</evidence>
<dbReference type="InterPro" id="IPR009057">
    <property type="entry name" value="Homeodomain-like_sf"/>
</dbReference>
<reference evidence="7" key="3">
    <citation type="submission" date="2025-08" db="UniProtKB">
        <authorList>
            <consortium name="Ensembl"/>
        </authorList>
    </citation>
    <scope>IDENTIFICATION</scope>
</reference>
<feature type="domain" description="SANT" evidence="5">
    <location>
        <begin position="579"/>
        <end position="630"/>
    </location>
</feature>
<dbReference type="Ensembl" id="ENSELUT00000041884.3">
    <property type="protein sequence ID" value="ENSELUP00000021516.3"/>
    <property type="gene ID" value="ENSELUG00000022053.3"/>
</dbReference>
<dbReference type="PROSITE" id="PS50090">
    <property type="entry name" value="MYB_LIKE"/>
    <property type="match status" value="1"/>
</dbReference>
<proteinExistence type="inferred from homology"/>
<dbReference type="PROSITE" id="PS51294">
    <property type="entry name" value="HTH_MYB"/>
    <property type="match status" value="1"/>
</dbReference>
<evidence type="ECO:0000259" key="6">
    <source>
        <dbReference type="PROSITE" id="PS51294"/>
    </source>
</evidence>
<feature type="compositionally biased region" description="Basic and acidic residues" evidence="3">
    <location>
        <begin position="1471"/>
        <end position="1497"/>
    </location>
</feature>
<feature type="region of interest" description="Disordered" evidence="3">
    <location>
        <begin position="469"/>
        <end position="590"/>
    </location>
</feature>
<dbReference type="GO" id="GO:0000122">
    <property type="term" value="P:negative regulation of transcription by RNA polymerase II"/>
    <property type="evidence" value="ECO:0007669"/>
    <property type="project" value="TreeGrafter"/>
</dbReference>
<feature type="region of interest" description="Disordered" evidence="3">
    <location>
        <begin position="120"/>
        <end position="140"/>
    </location>
</feature>
<dbReference type="InterPro" id="IPR051571">
    <property type="entry name" value="N-CoR_corepressor"/>
</dbReference>
<feature type="compositionally biased region" description="Basic and acidic residues" evidence="3">
    <location>
        <begin position="1254"/>
        <end position="1272"/>
    </location>
</feature>
<evidence type="ECO:0000313" key="8">
    <source>
        <dbReference type="Proteomes" id="UP000265140"/>
    </source>
</evidence>
<feature type="compositionally biased region" description="Polar residues" evidence="3">
    <location>
        <begin position="555"/>
        <end position="582"/>
    </location>
</feature>
<evidence type="ECO:0008006" key="9">
    <source>
        <dbReference type="Google" id="ProtNLM"/>
    </source>
</evidence>
<dbReference type="Bgee" id="ENSELUG00000022053">
    <property type="expression patterns" value="Expressed in bone element and 15 other cell types or tissues"/>
</dbReference>
<evidence type="ECO:0000313" key="7">
    <source>
        <dbReference type="Ensembl" id="ENSELUP00000021516.3"/>
    </source>
</evidence>
<feature type="domain" description="Myb-like" evidence="4">
    <location>
        <begin position="582"/>
        <end position="626"/>
    </location>
</feature>
<reference evidence="7" key="2">
    <citation type="submission" date="2020-02" db="EMBL/GenBank/DDBJ databases">
        <title>Esox lucius (northern pike) genome, fEsoLuc1, primary haplotype.</title>
        <authorList>
            <person name="Myers G."/>
            <person name="Karagic N."/>
            <person name="Meyer A."/>
            <person name="Pippel M."/>
            <person name="Reichard M."/>
            <person name="Winkler S."/>
            <person name="Tracey A."/>
            <person name="Sims Y."/>
            <person name="Howe K."/>
            <person name="Rhie A."/>
            <person name="Formenti G."/>
            <person name="Durbin R."/>
            <person name="Fedrigo O."/>
            <person name="Jarvis E.D."/>
        </authorList>
    </citation>
    <scope>NUCLEOTIDE SEQUENCE [LARGE SCALE GENOMIC DNA]</scope>
</reference>
<dbReference type="GeneTree" id="ENSGT00940000159022"/>
<feature type="domain" description="SANT" evidence="5">
    <location>
        <begin position="442"/>
        <end position="458"/>
    </location>
</feature>
<dbReference type="GO" id="GO:0003714">
    <property type="term" value="F:transcription corepressor activity"/>
    <property type="evidence" value="ECO:0007669"/>
    <property type="project" value="TreeGrafter"/>
</dbReference>
<dbReference type="GO" id="GO:0000785">
    <property type="term" value="C:chromatin"/>
    <property type="evidence" value="ECO:0007669"/>
    <property type="project" value="TreeGrafter"/>
</dbReference>
<comment type="similarity">
    <text evidence="1">Belongs to the N-CoR nuclear receptor corepressors family.</text>
</comment>
<feature type="region of interest" description="Disordered" evidence="3">
    <location>
        <begin position="634"/>
        <end position="861"/>
    </location>
</feature>
<feature type="compositionally biased region" description="Polar residues" evidence="3">
    <location>
        <begin position="1453"/>
        <end position="1466"/>
    </location>
</feature>
<dbReference type="PROSITE" id="PS51293">
    <property type="entry name" value="SANT"/>
    <property type="match status" value="2"/>
</dbReference>
<dbReference type="InterPro" id="IPR017930">
    <property type="entry name" value="Myb_dom"/>
</dbReference>
<dbReference type="PANTHER" id="PTHR13992">
    <property type="entry name" value="NUCLEAR RECEPTOR CO-REPRESSOR RELATED NCOR"/>
    <property type="match status" value="1"/>
</dbReference>
<feature type="compositionally biased region" description="Basic and acidic residues" evidence="3">
    <location>
        <begin position="726"/>
        <end position="738"/>
    </location>
</feature>
<feature type="compositionally biased region" description="Basic and acidic residues" evidence="3">
    <location>
        <begin position="1064"/>
        <end position="1085"/>
    </location>
</feature>
<organism evidence="7 8">
    <name type="scientific">Esox lucius</name>
    <name type="common">Northern pike</name>
    <dbReference type="NCBI Taxonomy" id="8010"/>
    <lineage>
        <taxon>Eukaryota</taxon>
        <taxon>Metazoa</taxon>
        <taxon>Chordata</taxon>
        <taxon>Craniata</taxon>
        <taxon>Vertebrata</taxon>
        <taxon>Euteleostomi</taxon>
        <taxon>Actinopterygii</taxon>
        <taxon>Neopterygii</taxon>
        <taxon>Teleostei</taxon>
        <taxon>Protacanthopterygii</taxon>
        <taxon>Esociformes</taxon>
        <taxon>Esocidae</taxon>
        <taxon>Esox</taxon>
    </lineage>
</organism>
<dbReference type="Gene3D" id="1.20.5.430">
    <property type="match status" value="1"/>
</dbReference>
<dbReference type="GO" id="GO:0032991">
    <property type="term" value="C:protein-containing complex"/>
    <property type="evidence" value="ECO:0007669"/>
    <property type="project" value="UniProtKB-ARBA"/>
</dbReference>